<evidence type="ECO:0000256" key="4">
    <source>
        <dbReference type="ARBA" id="ARBA00022970"/>
    </source>
</evidence>
<name>A0AAE3GTN3_9CYAN</name>
<protein>
    <submittedName>
        <fullName evidence="8">ABC transporter substrate-binding protein</fullName>
    </submittedName>
</protein>
<dbReference type="AlphaFoldDB" id="A0AAE3GTN3"/>
<evidence type="ECO:0000313" key="9">
    <source>
        <dbReference type="Proteomes" id="UP001204953"/>
    </source>
</evidence>
<keyword evidence="5" id="KW-1133">Transmembrane helix</keyword>
<dbReference type="SUPFAM" id="SSF53822">
    <property type="entry name" value="Periplasmic binding protein-like I"/>
    <property type="match status" value="1"/>
</dbReference>
<keyword evidence="9" id="KW-1185">Reference proteome</keyword>
<proteinExistence type="inferred from homology"/>
<organism evidence="8 9">
    <name type="scientific">Limnofasciculus baicalensis BBK-W-15</name>
    <dbReference type="NCBI Taxonomy" id="2699891"/>
    <lineage>
        <taxon>Bacteria</taxon>
        <taxon>Bacillati</taxon>
        <taxon>Cyanobacteriota</taxon>
        <taxon>Cyanophyceae</taxon>
        <taxon>Coleofasciculales</taxon>
        <taxon>Coleofasciculaceae</taxon>
        <taxon>Limnofasciculus</taxon>
        <taxon>Limnofasciculus baicalensis</taxon>
    </lineage>
</organism>
<feature type="domain" description="ORC1/DEAH AAA+ ATPase" evidence="6">
    <location>
        <begin position="42"/>
        <end position="154"/>
    </location>
</feature>
<dbReference type="PRINTS" id="PR00337">
    <property type="entry name" value="LEUILEVALBP"/>
</dbReference>
<evidence type="ECO:0000256" key="5">
    <source>
        <dbReference type="SAM" id="Phobius"/>
    </source>
</evidence>
<dbReference type="Gene3D" id="3.40.50.300">
    <property type="entry name" value="P-loop containing nucleotide triphosphate hydrolases"/>
    <property type="match status" value="1"/>
</dbReference>
<dbReference type="Pfam" id="PF13401">
    <property type="entry name" value="AAA_22"/>
    <property type="match status" value="1"/>
</dbReference>
<evidence type="ECO:0000259" key="6">
    <source>
        <dbReference type="Pfam" id="PF13401"/>
    </source>
</evidence>
<keyword evidence="3" id="KW-0732">Signal</keyword>
<dbReference type="InterPro" id="IPR028082">
    <property type="entry name" value="Peripla_BP_I"/>
</dbReference>
<evidence type="ECO:0000256" key="1">
    <source>
        <dbReference type="ARBA" id="ARBA00010062"/>
    </source>
</evidence>
<dbReference type="GO" id="GO:0016887">
    <property type="term" value="F:ATP hydrolysis activity"/>
    <property type="evidence" value="ECO:0007669"/>
    <property type="project" value="InterPro"/>
</dbReference>
<keyword evidence="2" id="KW-0813">Transport</keyword>
<gene>
    <name evidence="8" type="ORF">NJ959_19005</name>
</gene>
<evidence type="ECO:0000259" key="7">
    <source>
        <dbReference type="Pfam" id="PF13458"/>
    </source>
</evidence>
<comment type="similarity">
    <text evidence="1">Belongs to the leucine-binding protein family.</text>
</comment>
<evidence type="ECO:0000256" key="2">
    <source>
        <dbReference type="ARBA" id="ARBA00022448"/>
    </source>
</evidence>
<keyword evidence="5" id="KW-0812">Transmembrane</keyword>
<keyword evidence="5" id="KW-0472">Membrane</keyword>
<accession>A0AAE3GTN3</accession>
<feature type="domain" description="Leucine-binding protein" evidence="7">
    <location>
        <begin position="505"/>
        <end position="810"/>
    </location>
</feature>
<dbReference type="PANTHER" id="PTHR30483">
    <property type="entry name" value="LEUCINE-SPECIFIC-BINDING PROTEIN"/>
    <property type="match status" value="1"/>
</dbReference>
<dbReference type="Proteomes" id="UP001204953">
    <property type="component" value="Unassembled WGS sequence"/>
</dbReference>
<dbReference type="InterPro" id="IPR028081">
    <property type="entry name" value="Leu-bd"/>
</dbReference>
<feature type="transmembrane region" description="Helical" evidence="5">
    <location>
        <begin position="385"/>
        <end position="406"/>
    </location>
</feature>
<dbReference type="RefSeq" id="WP_254013277.1">
    <property type="nucleotide sequence ID" value="NZ_JAMZMM010000210.1"/>
</dbReference>
<comment type="caution">
    <text evidence="8">The sequence shown here is derived from an EMBL/GenBank/DDBJ whole genome shotgun (WGS) entry which is preliminary data.</text>
</comment>
<dbReference type="InterPro" id="IPR049945">
    <property type="entry name" value="AAA_22"/>
</dbReference>
<dbReference type="EMBL" id="JAMZMM010000210">
    <property type="protein sequence ID" value="MCP2730520.1"/>
    <property type="molecule type" value="Genomic_DNA"/>
</dbReference>
<dbReference type="GO" id="GO:0006865">
    <property type="term" value="P:amino acid transport"/>
    <property type="evidence" value="ECO:0007669"/>
    <property type="project" value="UniProtKB-KW"/>
</dbReference>
<dbReference type="SUPFAM" id="SSF52540">
    <property type="entry name" value="P-loop containing nucleoside triphosphate hydrolases"/>
    <property type="match status" value="1"/>
</dbReference>
<dbReference type="CDD" id="cd06268">
    <property type="entry name" value="PBP1_ABC_transporter_LIVBP-like"/>
    <property type="match status" value="1"/>
</dbReference>
<reference evidence="8" key="1">
    <citation type="submission" date="2022-06" db="EMBL/GenBank/DDBJ databases">
        <title>New cyanobacteria of genus Symplocastrum in benthos of Lake Baikal.</title>
        <authorList>
            <person name="Sorokovikova E."/>
            <person name="Tikhonova I."/>
            <person name="Krasnopeev A."/>
            <person name="Evseev P."/>
            <person name="Gladkikh A."/>
            <person name="Belykh O."/>
        </authorList>
    </citation>
    <scope>NUCLEOTIDE SEQUENCE</scope>
    <source>
        <strain evidence="8">BBK-W-15</strain>
    </source>
</reference>
<dbReference type="InterPro" id="IPR051010">
    <property type="entry name" value="BCAA_transport"/>
</dbReference>
<keyword evidence="4" id="KW-0029">Amino-acid transport</keyword>
<dbReference type="InterPro" id="IPR027417">
    <property type="entry name" value="P-loop_NTPase"/>
</dbReference>
<evidence type="ECO:0000313" key="8">
    <source>
        <dbReference type="EMBL" id="MCP2730520.1"/>
    </source>
</evidence>
<dbReference type="PANTHER" id="PTHR30483:SF6">
    <property type="entry name" value="PERIPLASMIC BINDING PROTEIN OF ABC TRANSPORTER FOR NATURAL AMINO ACIDS"/>
    <property type="match status" value="1"/>
</dbReference>
<dbReference type="Pfam" id="PF13458">
    <property type="entry name" value="Peripla_BP_6"/>
    <property type="match status" value="1"/>
</dbReference>
<dbReference type="Gene3D" id="3.40.50.2300">
    <property type="match status" value="2"/>
</dbReference>
<sequence length="845" mass="93803">MTNPEGRNRNPYIIGRPIDEPEQLFGRQSLFGFIEDNLRQNVKFILLHGQRRIGKSSVLKMIHHFVAKDEFFFVHFNLEDKSQSKLNEILAELATAIVEQLNIDTIQPPDSGELENKPLLYFSKFLSEVYQSLHGKNLVLLLDEFDVASQETFSIVEQGLGFFSYLEKLLRQEEKLFIIPVVGRHVGDIPNLVNLFGSPPNQKIGLLDETSAKRLITNPAKGVLNYEADAINAIQELSAGHPYFTQVICDSLFKEARITNNWTVTRANVEAIIDKAIESGEGGLAWFWDGLPIPEQVVISAVAEAQNIAIKKNQDFPEDSLTILGNYGISLTDDLREAAKSLEKKGFLDDTKRRVKIELVRRWLVQRHPLPQKSEYSNKYKRKGFLIGTIAAAVIVPLLGFGVYQFSTPCPAGKNKEFGILCVQDTSKISRGERTFFPTTGNTNRDLGIDAFKKHNYSQAAQFFKQAVADNRNDPEVLIYYNNALARKQGSRLTIAAVVPADNKANLAKEMLRGIAQSQNQFNQKGGLNGKLLEVIIANDANEQEQAKQIAQELVKDKSIMGVIGHNSGEATNAALAEYKLANLAIISPTSTSISLQGDNFFRTVPSDHPAGKKLAEYASQTLKLKKVVIFANPESTYSDSMREVFTKYFEKLGGEVVRPPLINLADSALDVDKEILKSVGIYQAEGAAFFPDTEHTDVALKIIKYNADLIASPQNTQKKGLKLLGGNSLYNKETLDLEGKAAEGLILAVPWFKNSPQSKNFSQAAAQQWGGEVSWRTATSYDATQALIKALSNNPTRATVLQQLKEVNLPKEETSGEPLSFGSGERKTQPILVKIKNGQFELVQ</sequence>
<dbReference type="InterPro" id="IPR000709">
    <property type="entry name" value="Leu_Ile_Val-bd"/>
</dbReference>
<evidence type="ECO:0000256" key="3">
    <source>
        <dbReference type="ARBA" id="ARBA00022729"/>
    </source>
</evidence>